<evidence type="ECO:0000256" key="4">
    <source>
        <dbReference type="ARBA" id="ARBA00022927"/>
    </source>
</evidence>
<evidence type="ECO:0000256" key="2">
    <source>
        <dbReference type="ARBA" id="ARBA00022475"/>
    </source>
</evidence>
<protein>
    <recommendedName>
        <fullName evidence="8 9">Accessory Sec system protein translocase subunit SecY2</fullName>
    </recommendedName>
</protein>
<feature type="transmembrane region" description="Helical" evidence="8">
    <location>
        <begin position="159"/>
        <end position="176"/>
    </location>
</feature>
<dbReference type="InterPro" id="IPR023201">
    <property type="entry name" value="SecY_dom_sf"/>
</dbReference>
<sequence>MSLTIYKQKAIKRLLFSLMIVLIYILGSNILIPGIDAQALSELSHKTAGLSFAMSMTGLSIDRLSLFSLGLGPWMSAMIFWRVLTVSKVFHIESFTPQQNYRMKYIFSILLGLVQSFSIISQVQILGDVYKPIGNLSLALILVAGLAVLIWLGNLNTDYGIGGPTIIILVSMLRNWPARFLEPLVQNYHGIITLLGWLLAFILLLLVSFLIFRFYQGERRLPLMHVMLDDRFAAQAYLPIPTNPAGGMPFMYAFSVVLFPQYILFMLKSWYKNNQFLNFLYEQVQLDHILGVILLLISLVLLTYGFAYVNIDYKEIADNLKKSGDYFNNVYPGKNTERYLFHNVSRMAGVSAALNCLIIGLPLFAALYWPHISVWAYFVPTWLILMILMREITVQFSRYYHRNDYVAFIPEVGGLIK</sequence>
<comment type="function">
    <text evidence="8">Part of the accessory SecA2/SecY2 system specifically required for export of possible cell wall proteins. The central subunit of a protein translocation channel.</text>
</comment>
<evidence type="ECO:0000256" key="8">
    <source>
        <dbReference type="HAMAP-Rule" id="MF_01466"/>
    </source>
</evidence>
<evidence type="ECO:0000256" key="7">
    <source>
        <dbReference type="ARBA" id="ARBA00023136"/>
    </source>
</evidence>
<evidence type="ECO:0000256" key="1">
    <source>
        <dbReference type="ARBA" id="ARBA00022448"/>
    </source>
</evidence>
<dbReference type="OrthoDB" id="2055747at2"/>
<dbReference type="SUPFAM" id="SSF103491">
    <property type="entry name" value="Preprotein translocase SecY subunit"/>
    <property type="match status" value="1"/>
</dbReference>
<evidence type="ECO:0000313" key="10">
    <source>
        <dbReference type="EMBL" id="SFL10403.1"/>
    </source>
</evidence>
<feature type="transmembrane region" description="Helical" evidence="8">
    <location>
        <begin position="105"/>
        <end position="127"/>
    </location>
</feature>
<dbReference type="Proteomes" id="UP000181969">
    <property type="component" value="Unassembled WGS sequence"/>
</dbReference>
<evidence type="ECO:0000256" key="9">
    <source>
        <dbReference type="NCBIfam" id="TIGR02920"/>
    </source>
</evidence>
<comment type="subcellular location">
    <subcellularLocation>
        <location evidence="8">Cell membrane</location>
        <topology evidence="8">Multi-pass membrane protein</topology>
    </subcellularLocation>
</comment>
<dbReference type="PANTHER" id="PTHR10906">
    <property type="entry name" value="SECY/SEC61-ALPHA FAMILY MEMBER"/>
    <property type="match status" value="1"/>
</dbReference>
<evidence type="ECO:0000256" key="6">
    <source>
        <dbReference type="ARBA" id="ARBA00023010"/>
    </source>
</evidence>
<reference evidence="10 11" key="1">
    <citation type="submission" date="2016-10" db="EMBL/GenBank/DDBJ databases">
        <authorList>
            <person name="de Groot N.N."/>
        </authorList>
    </citation>
    <scope>NUCLEOTIDE SEQUENCE [LARGE SCALE GENOMIC DNA]</scope>
    <source>
        <strain evidence="10 11">M79</strain>
    </source>
</reference>
<keyword evidence="5 8" id="KW-1133">Transmembrane helix</keyword>
<dbReference type="AlphaFoldDB" id="A0A1I4EYX5"/>
<evidence type="ECO:0000256" key="5">
    <source>
        <dbReference type="ARBA" id="ARBA00022989"/>
    </source>
</evidence>
<feature type="transmembrane region" description="Helical" evidence="8">
    <location>
        <begin position="375"/>
        <end position="393"/>
    </location>
</feature>
<keyword evidence="6 8" id="KW-0811">Translocation</keyword>
<dbReference type="GO" id="GO:0065002">
    <property type="term" value="P:intracellular protein transmembrane transport"/>
    <property type="evidence" value="ECO:0007669"/>
    <property type="project" value="UniProtKB-UniRule"/>
</dbReference>
<evidence type="ECO:0000313" key="11">
    <source>
        <dbReference type="Proteomes" id="UP000181969"/>
    </source>
</evidence>
<organism evidence="10 11">
    <name type="scientific">Lactococcus garvieae</name>
    <dbReference type="NCBI Taxonomy" id="1363"/>
    <lineage>
        <taxon>Bacteria</taxon>
        <taxon>Bacillati</taxon>
        <taxon>Bacillota</taxon>
        <taxon>Bacilli</taxon>
        <taxon>Lactobacillales</taxon>
        <taxon>Streptococcaceae</taxon>
        <taxon>Lactococcus</taxon>
    </lineage>
</organism>
<feature type="transmembrane region" description="Helical" evidence="8">
    <location>
        <begin position="188"/>
        <end position="215"/>
    </location>
</feature>
<dbReference type="InterPro" id="IPR014269">
    <property type="entry name" value="SecY2"/>
</dbReference>
<feature type="transmembrane region" description="Helical" evidence="8">
    <location>
        <begin position="133"/>
        <end position="152"/>
    </location>
</feature>
<feature type="transmembrane region" description="Helical" evidence="8">
    <location>
        <begin position="291"/>
        <end position="311"/>
    </location>
</feature>
<comment type="subunit">
    <text evidence="8">Component of the accessory SecA2/SecY2 protein translocase complex required to export cell wall proteins. May form heterotrimers with SecE and SecG subunits.</text>
</comment>
<dbReference type="PRINTS" id="PR00303">
    <property type="entry name" value="SECYTRNLCASE"/>
</dbReference>
<feature type="transmembrane region" description="Helical" evidence="8">
    <location>
        <begin position="14"/>
        <end position="35"/>
    </location>
</feature>
<accession>A0A1I4EYX5</accession>
<dbReference type="RefSeq" id="WP_074750065.1">
    <property type="nucleotide sequence ID" value="NZ_FOTJ01000001.1"/>
</dbReference>
<dbReference type="NCBIfam" id="TIGR02920">
    <property type="entry name" value="acc_sec_Y2"/>
    <property type="match status" value="1"/>
</dbReference>
<dbReference type="EMBL" id="FOTJ01000001">
    <property type="protein sequence ID" value="SFL10403.1"/>
    <property type="molecule type" value="Genomic_DNA"/>
</dbReference>
<keyword evidence="7 8" id="KW-0472">Membrane</keyword>
<keyword evidence="3 8" id="KW-0812">Transmembrane</keyword>
<dbReference type="GO" id="GO:0005886">
    <property type="term" value="C:plasma membrane"/>
    <property type="evidence" value="ECO:0007669"/>
    <property type="project" value="UniProtKB-SubCell"/>
</dbReference>
<comment type="similarity">
    <text evidence="8">Belongs to the SecY/SEC61-alpha family. SecY2 subfamily.</text>
</comment>
<dbReference type="GO" id="GO:0006605">
    <property type="term" value="P:protein targeting"/>
    <property type="evidence" value="ECO:0007669"/>
    <property type="project" value="UniProtKB-UniRule"/>
</dbReference>
<dbReference type="Pfam" id="PF00344">
    <property type="entry name" value="SecY"/>
    <property type="match status" value="1"/>
</dbReference>
<gene>
    <name evidence="8" type="primary">secY2</name>
    <name evidence="10" type="ORF">SAMN05216438_101267</name>
</gene>
<dbReference type="PIRSF" id="PIRSF004557">
    <property type="entry name" value="SecY"/>
    <property type="match status" value="1"/>
</dbReference>
<dbReference type="HAMAP" id="MF_01466">
    <property type="entry name" value="SecY2"/>
    <property type="match status" value="1"/>
</dbReference>
<proteinExistence type="inferred from homology"/>
<keyword evidence="2 8" id="KW-1003">Cell membrane</keyword>
<keyword evidence="4 8" id="KW-0653">Protein transport</keyword>
<dbReference type="Gene3D" id="1.10.3370.10">
    <property type="entry name" value="SecY subunit domain"/>
    <property type="match status" value="1"/>
</dbReference>
<name>A0A1I4EYX5_9LACT</name>
<evidence type="ECO:0000256" key="3">
    <source>
        <dbReference type="ARBA" id="ARBA00022692"/>
    </source>
</evidence>
<comment type="caution">
    <text evidence="8">Lacks conserved residue(s) required for the propagation of feature annotation.</text>
</comment>
<feature type="transmembrane region" description="Helical" evidence="8">
    <location>
        <begin position="64"/>
        <end position="84"/>
    </location>
</feature>
<feature type="transmembrane region" description="Helical" evidence="8">
    <location>
        <begin position="348"/>
        <end position="369"/>
    </location>
</feature>
<keyword evidence="1 8" id="KW-0813">Transport</keyword>
<dbReference type="InterPro" id="IPR002208">
    <property type="entry name" value="SecY/SEC61-alpha"/>
</dbReference>